<sequence length="153" mass="17418">MLLNDFDKIVANLPYGDGFKFVDHILEMDEEHVIGVYRFRESEYFYKHHFINNSITPGVILIECMAQIGLACLGSHLMREESGNLDVVFTENHIVFNNTVKPGTVVIVSAKKEYFRFGKLKCLVQMVDENEQKIAEGWVSGMIINAQNTGNND</sequence>
<comment type="caution">
    <text evidence="2">The sequence shown here is derived from an EMBL/GenBank/DDBJ whole genome shotgun (WGS) entry which is preliminary data.</text>
</comment>
<gene>
    <name evidence="2" type="ORF">BST92_13380</name>
</gene>
<dbReference type="PANTHER" id="PTHR30272">
    <property type="entry name" value="3-HYDROXYACYL-[ACYL-CARRIER-PROTEIN] DEHYDRATASE"/>
    <property type="match status" value="1"/>
</dbReference>
<evidence type="ECO:0000256" key="1">
    <source>
        <dbReference type="ARBA" id="ARBA00023239"/>
    </source>
</evidence>
<dbReference type="InterPro" id="IPR013114">
    <property type="entry name" value="FabA_FabZ"/>
</dbReference>
<evidence type="ECO:0000313" key="3">
    <source>
        <dbReference type="Proteomes" id="UP000239747"/>
    </source>
</evidence>
<dbReference type="OrthoDB" id="9772788at2"/>
<dbReference type="SUPFAM" id="SSF54637">
    <property type="entry name" value="Thioesterase/thiol ester dehydrase-isomerase"/>
    <property type="match status" value="1"/>
</dbReference>
<protein>
    <submittedName>
        <fullName evidence="2">Acyl carrier protein</fullName>
    </submittedName>
</protein>
<dbReference type="AlphaFoldDB" id="A0A2S7UD86"/>
<evidence type="ECO:0000313" key="2">
    <source>
        <dbReference type="EMBL" id="PQJ32849.1"/>
    </source>
</evidence>
<reference evidence="2 3" key="1">
    <citation type="submission" date="2017-01" db="EMBL/GenBank/DDBJ databases">
        <title>Trade-off between light-utilization and light-protection in marine flavobacteria.</title>
        <authorList>
            <person name="Kumagai Y."/>
            <person name="Yoshizawa S."/>
            <person name="Kogure K."/>
            <person name="Iwasaki W."/>
        </authorList>
    </citation>
    <scope>NUCLEOTIDE SEQUENCE [LARGE SCALE GENOMIC DNA]</scope>
    <source>
        <strain evidence="2 3">KCTC 32109</strain>
    </source>
</reference>
<dbReference type="GO" id="GO:0016829">
    <property type="term" value="F:lyase activity"/>
    <property type="evidence" value="ECO:0007669"/>
    <property type="project" value="UniProtKB-KW"/>
</dbReference>
<dbReference type="Pfam" id="PF07977">
    <property type="entry name" value="FabA"/>
    <property type="match status" value="1"/>
</dbReference>
<organism evidence="2 3">
    <name type="scientific">Nonlabens arenilitoris</name>
    <dbReference type="NCBI Taxonomy" id="1217969"/>
    <lineage>
        <taxon>Bacteria</taxon>
        <taxon>Pseudomonadati</taxon>
        <taxon>Bacteroidota</taxon>
        <taxon>Flavobacteriia</taxon>
        <taxon>Flavobacteriales</taxon>
        <taxon>Flavobacteriaceae</taxon>
        <taxon>Nonlabens</taxon>
    </lineage>
</organism>
<keyword evidence="1" id="KW-0456">Lyase</keyword>
<keyword evidence="3" id="KW-1185">Reference proteome</keyword>
<dbReference type="InterPro" id="IPR029069">
    <property type="entry name" value="HotDog_dom_sf"/>
</dbReference>
<name>A0A2S7UD86_9FLAO</name>
<proteinExistence type="predicted"/>
<dbReference type="Proteomes" id="UP000239747">
    <property type="component" value="Unassembled WGS sequence"/>
</dbReference>
<accession>A0A2S7UD86</accession>
<dbReference type="RefSeq" id="WP_105071913.1">
    <property type="nucleotide sequence ID" value="NZ_MTPW01000001.1"/>
</dbReference>
<dbReference type="Gene3D" id="3.10.129.10">
    <property type="entry name" value="Hotdog Thioesterase"/>
    <property type="match status" value="1"/>
</dbReference>
<dbReference type="PANTHER" id="PTHR30272:SF1">
    <property type="entry name" value="3-HYDROXYACYL-[ACYL-CARRIER-PROTEIN] DEHYDRATASE"/>
    <property type="match status" value="1"/>
</dbReference>
<dbReference type="EMBL" id="MTPW01000001">
    <property type="protein sequence ID" value="PQJ32849.1"/>
    <property type="molecule type" value="Genomic_DNA"/>
</dbReference>